<name>A0A815F9F4_9BILA</name>
<dbReference type="Proteomes" id="UP000663854">
    <property type="component" value="Unassembled WGS sequence"/>
</dbReference>
<keyword evidence="3" id="KW-1185">Reference proteome</keyword>
<protein>
    <submittedName>
        <fullName evidence="2">Uncharacterized protein</fullName>
    </submittedName>
</protein>
<organism evidence="2 3">
    <name type="scientific">Rotaria sordida</name>
    <dbReference type="NCBI Taxonomy" id="392033"/>
    <lineage>
        <taxon>Eukaryota</taxon>
        <taxon>Metazoa</taxon>
        <taxon>Spiralia</taxon>
        <taxon>Gnathifera</taxon>
        <taxon>Rotifera</taxon>
        <taxon>Eurotatoria</taxon>
        <taxon>Bdelloidea</taxon>
        <taxon>Philodinida</taxon>
        <taxon>Philodinidae</taxon>
        <taxon>Rotaria</taxon>
    </lineage>
</organism>
<evidence type="ECO:0000313" key="1">
    <source>
        <dbReference type="EMBL" id="CAF1110828.1"/>
    </source>
</evidence>
<sequence length="85" mass="9983">MFGIKLTIEFDVKLYFTPNNILLLLGYLNAIDTPKDLILLRLINKKFVIQQITNGHNTFQYHFTDEVSFSKYKVNPLIDRLTNSF</sequence>
<dbReference type="AlphaFoldDB" id="A0A815F9F4"/>
<dbReference type="EMBL" id="CAJNOH010000719">
    <property type="protein sequence ID" value="CAF1110828.1"/>
    <property type="molecule type" value="Genomic_DNA"/>
</dbReference>
<reference evidence="2" key="1">
    <citation type="submission" date="2021-02" db="EMBL/GenBank/DDBJ databases">
        <authorList>
            <person name="Nowell W R."/>
        </authorList>
    </citation>
    <scope>NUCLEOTIDE SEQUENCE</scope>
</reference>
<gene>
    <name evidence="2" type="ORF">JXQ802_LOCUS30647</name>
    <name evidence="1" type="ORF">PYM288_LOCUS20181</name>
</gene>
<proteinExistence type="predicted"/>
<accession>A0A815F9F4</accession>
<evidence type="ECO:0000313" key="3">
    <source>
        <dbReference type="Proteomes" id="UP000663870"/>
    </source>
</evidence>
<comment type="caution">
    <text evidence="2">The sequence shown here is derived from an EMBL/GenBank/DDBJ whole genome shotgun (WGS) entry which is preliminary data.</text>
</comment>
<dbReference type="Proteomes" id="UP000663870">
    <property type="component" value="Unassembled WGS sequence"/>
</dbReference>
<evidence type="ECO:0000313" key="2">
    <source>
        <dbReference type="EMBL" id="CAF1323037.1"/>
    </source>
</evidence>
<dbReference type="EMBL" id="CAJNOL010001255">
    <property type="protein sequence ID" value="CAF1323037.1"/>
    <property type="molecule type" value="Genomic_DNA"/>
</dbReference>